<comment type="subcellular location">
    <subcellularLocation>
        <location evidence="1">Membrane</location>
    </subcellularLocation>
</comment>
<evidence type="ECO:0000313" key="8">
    <source>
        <dbReference type="Proteomes" id="UP000749559"/>
    </source>
</evidence>
<proteinExistence type="predicted"/>
<dbReference type="PANTHER" id="PTHR24365:SF541">
    <property type="entry name" value="PROTEIN TOLL-RELATED"/>
    <property type="match status" value="1"/>
</dbReference>
<feature type="compositionally biased region" description="Acidic residues" evidence="6">
    <location>
        <begin position="209"/>
        <end position="218"/>
    </location>
</feature>
<dbReference type="InterPro" id="IPR000157">
    <property type="entry name" value="TIR_dom"/>
</dbReference>
<dbReference type="PANTHER" id="PTHR24365">
    <property type="entry name" value="TOLL-LIKE RECEPTOR"/>
    <property type="match status" value="1"/>
</dbReference>
<keyword evidence="4" id="KW-1133">Transmembrane helix</keyword>
<keyword evidence="8" id="KW-1185">Reference proteome</keyword>
<evidence type="ECO:0000256" key="4">
    <source>
        <dbReference type="ARBA" id="ARBA00022989"/>
    </source>
</evidence>
<dbReference type="GO" id="GO:0007165">
    <property type="term" value="P:signal transduction"/>
    <property type="evidence" value="ECO:0007669"/>
    <property type="project" value="InterPro"/>
</dbReference>
<evidence type="ECO:0000256" key="5">
    <source>
        <dbReference type="ARBA" id="ARBA00023136"/>
    </source>
</evidence>
<evidence type="ECO:0000256" key="1">
    <source>
        <dbReference type="ARBA" id="ARBA00004370"/>
    </source>
</evidence>
<dbReference type="EMBL" id="CAIIXF020000008">
    <property type="protein sequence ID" value="CAH1791641.1"/>
    <property type="molecule type" value="Genomic_DNA"/>
</dbReference>
<reference evidence="7" key="1">
    <citation type="submission" date="2022-03" db="EMBL/GenBank/DDBJ databases">
        <authorList>
            <person name="Martin C."/>
        </authorList>
    </citation>
    <scope>NUCLEOTIDE SEQUENCE</scope>
</reference>
<dbReference type="Gene3D" id="3.40.50.10140">
    <property type="entry name" value="Toll/interleukin-1 receptor homology (TIR) domain"/>
    <property type="match status" value="1"/>
</dbReference>
<feature type="compositionally biased region" description="Polar residues" evidence="6">
    <location>
        <begin position="187"/>
        <end position="208"/>
    </location>
</feature>
<accession>A0A8J1TIL4</accession>
<evidence type="ECO:0000313" key="7">
    <source>
        <dbReference type="EMBL" id="CAH1791641.1"/>
    </source>
</evidence>
<gene>
    <name evidence="7" type="ORF">OFUS_LOCUS16699</name>
</gene>
<comment type="caution">
    <text evidence="7">The sequence shown here is derived from an EMBL/GenBank/DDBJ whole genome shotgun (WGS) entry which is preliminary data.</text>
</comment>
<dbReference type="AlphaFoldDB" id="A0A8J1TIL4"/>
<keyword evidence="5" id="KW-0472">Membrane</keyword>
<evidence type="ECO:0000256" key="3">
    <source>
        <dbReference type="ARBA" id="ARBA00022729"/>
    </source>
</evidence>
<dbReference type="OrthoDB" id="6039373at2759"/>
<sequence>MIKKYKQYMKPSLFQAVRNSSPDNTDVLAVPNDDNSTDEHEFDALLVAASRDSDMAISMLTEIEERGYKLVYHYRDFVPGTMVCSNILDFANTSKAMIIVLTEAFENSRWCHFEAKIGIHRIFETRGAFKMIVIIHGAISVPEYLRWLPRFKSNDPDLVEKVSRCIDERDVPKQQTPSLKAKIKSWFTSDGGQAKQPSPTKFSMNQETQTEEGPVETAEIEEIVFKPSDVKDKCDMPNNAVGSNEAVPIKNDVSDLPNNAVQSNEAKPIDENGSASNVKDENIPVTSGEAGEALLDDEEGKLNVASNAIAYYIHECDNVHIGDVIHTYFTDEEKRQMKEDLIADIRKEFGNQIVRPSNMMIPQINTDRIIYDIKVLMYSTFS</sequence>
<dbReference type="Proteomes" id="UP000749559">
    <property type="component" value="Unassembled WGS sequence"/>
</dbReference>
<feature type="region of interest" description="Disordered" evidence="6">
    <location>
        <begin position="264"/>
        <end position="283"/>
    </location>
</feature>
<organism evidence="7 8">
    <name type="scientific">Owenia fusiformis</name>
    <name type="common">Polychaete worm</name>
    <dbReference type="NCBI Taxonomy" id="6347"/>
    <lineage>
        <taxon>Eukaryota</taxon>
        <taxon>Metazoa</taxon>
        <taxon>Spiralia</taxon>
        <taxon>Lophotrochozoa</taxon>
        <taxon>Annelida</taxon>
        <taxon>Polychaeta</taxon>
        <taxon>Sedentaria</taxon>
        <taxon>Canalipalpata</taxon>
        <taxon>Sabellida</taxon>
        <taxon>Oweniida</taxon>
        <taxon>Oweniidae</taxon>
        <taxon>Owenia</taxon>
    </lineage>
</organism>
<dbReference type="PROSITE" id="PS50104">
    <property type="entry name" value="TIR"/>
    <property type="match status" value="1"/>
</dbReference>
<keyword evidence="2" id="KW-0812">Transmembrane</keyword>
<dbReference type="Pfam" id="PF01582">
    <property type="entry name" value="TIR"/>
    <property type="match status" value="1"/>
</dbReference>
<evidence type="ECO:0000256" key="2">
    <source>
        <dbReference type="ARBA" id="ARBA00022692"/>
    </source>
</evidence>
<name>A0A8J1TIL4_OWEFU</name>
<protein>
    <submittedName>
        <fullName evidence="7">Uncharacterized protein</fullName>
    </submittedName>
</protein>
<dbReference type="GO" id="GO:0005886">
    <property type="term" value="C:plasma membrane"/>
    <property type="evidence" value="ECO:0007669"/>
    <property type="project" value="TreeGrafter"/>
</dbReference>
<feature type="region of interest" description="Disordered" evidence="6">
    <location>
        <begin position="187"/>
        <end position="218"/>
    </location>
</feature>
<dbReference type="InterPro" id="IPR035897">
    <property type="entry name" value="Toll_tir_struct_dom_sf"/>
</dbReference>
<dbReference type="GO" id="GO:0038023">
    <property type="term" value="F:signaling receptor activity"/>
    <property type="evidence" value="ECO:0007669"/>
    <property type="project" value="TreeGrafter"/>
</dbReference>
<dbReference type="SUPFAM" id="SSF52200">
    <property type="entry name" value="Toll/Interleukin receptor TIR domain"/>
    <property type="match status" value="1"/>
</dbReference>
<evidence type="ECO:0000256" key="6">
    <source>
        <dbReference type="SAM" id="MobiDB-lite"/>
    </source>
</evidence>
<keyword evidence="3" id="KW-0732">Signal</keyword>